<dbReference type="GO" id="GO:0004141">
    <property type="term" value="F:dethiobiotin synthase activity"/>
    <property type="evidence" value="ECO:0007669"/>
    <property type="project" value="InterPro"/>
</dbReference>
<gene>
    <name evidence="5" type="ORF">CALVIDRAFT_493915</name>
</gene>
<evidence type="ECO:0000256" key="1">
    <source>
        <dbReference type="ARBA" id="ARBA00004173"/>
    </source>
</evidence>
<evidence type="ECO:0000313" key="6">
    <source>
        <dbReference type="Proteomes" id="UP000076738"/>
    </source>
</evidence>
<dbReference type="SUPFAM" id="SSF53383">
    <property type="entry name" value="PLP-dependent transferases"/>
    <property type="match status" value="1"/>
</dbReference>
<dbReference type="InterPro" id="IPR049704">
    <property type="entry name" value="Aminotrans_3_PPA_site"/>
</dbReference>
<dbReference type="GO" id="GO:0005739">
    <property type="term" value="C:mitochondrion"/>
    <property type="evidence" value="ECO:0007669"/>
    <property type="project" value="UniProtKB-SubCell"/>
</dbReference>
<dbReference type="Pfam" id="PF13500">
    <property type="entry name" value="AAA_26"/>
    <property type="match status" value="1"/>
</dbReference>
<dbReference type="GO" id="GO:0004015">
    <property type="term" value="F:adenosylmethionine-8-amino-7-oxononanoate transaminase activity"/>
    <property type="evidence" value="ECO:0007669"/>
    <property type="project" value="TreeGrafter"/>
</dbReference>
<keyword evidence="6" id="KW-1185">Reference proteome</keyword>
<dbReference type="InterPro" id="IPR015422">
    <property type="entry name" value="PyrdxlP-dep_Trfase_small"/>
</dbReference>
<dbReference type="Gene3D" id="3.90.1150.10">
    <property type="entry name" value="Aspartate Aminotransferase, domain 1"/>
    <property type="match status" value="1"/>
</dbReference>
<dbReference type="InterPro" id="IPR027417">
    <property type="entry name" value="P-loop_NTPase"/>
</dbReference>
<dbReference type="EMBL" id="KV417269">
    <property type="protein sequence ID" value="KZP00642.1"/>
    <property type="molecule type" value="Genomic_DNA"/>
</dbReference>
<keyword evidence="4" id="KW-0663">Pyridoxal phosphate</keyword>
<dbReference type="GO" id="GO:0009102">
    <property type="term" value="P:biotin biosynthetic process"/>
    <property type="evidence" value="ECO:0007669"/>
    <property type="project" value="UniProtKB-UniPathway"/>
</dbReference>
<dbReference type="AlphaFoldDB" id="A0A167R7M6"/>
<dbReference type="SUPFAM" id="SSF52540">
    <property type="entry name" value="P-loop containing nucleoside triphosphate hydrolases"/>
    <property type="match status" value="1"/>
</dbReference>
<dbReference type="STRING" id="1330018.A0A167R7M6"/>
<keyword evidence="3 5" id="KW-0808">Transferase</keyword>
<dbReference type="PROSITE" id="PS00600">
    <property type="entry name" value="AA_TRANSFER_CLASS_3"/>
    <property type="match status" value="1"/>
</dbReference>
<organism evidence="5 6">
    <name type="scientific">Calocera viscosa (strain TUFC12733)</name>
    <dbReference type="NCBI Taxonomy" id="1330018"/>
    <lineage>
        <taxon>Eukaryota</taxon>
        <taxon>Fungi</taxon>
        <taxon>Dikarya</taxon>
        <taxon>Basidiomycota</taxon>
        <taxon>Agaricomycotina</taxon>
        <taxon>Dacrymycetes</taxon>
        <taxon>Dacrymycetales</taxon>
        <taxon>Dacrymycetaceae</taxon>
        <taxon>Calocera</taxon>
    </lineage>
</organism>
<dbReference type="InterPro" id="IPR005814">
    <property type="entry name" value="Aminotrans_3"/>
</dbReference>
<dbReference type="Gene3D" id="3.40.50.300">
    <property type="entry name" value="P-loop containing nucleotide triphosphate hydrolases"/>
    <property type="match status" value="1"/>
</dbReference>
<reference evidence="5 6" key="1">
    <citation type="journal article" date="2016" name="Mol. Biol. Evol.">
        <title>Comparative Genomics of Early-Diverging Mushroom-Forming Fungi Provides Insights into the Origins of Lignocellulose Decay Capabilities.</title>
        <authorList>
            <person name="Nagy L.G."/>
            <person name="Riley R."/>
            <person name="Tritt A."/>
            <person name="Adam C."/>
            <person name="Daum C."/>
            <person name="Floudas D."/>
            <person name="Sun H."/>
            <person name="Yadav J.S."/>
            <person name="Pangilinan J."/>
            <person name="Larsson K.H."/>
            <person name="Matsuura K."/>
            <person name="Barry K."/>
            <person name="Labutti K."/>
            <person name="Kuo R."/>
            <person name="Ohm R.A."/>
            <person name="Bhattacharya S.S."/>
            <person name="Shirouzu T."/>
            <person name="Yoshinaga Y."/>
            <person name="Martin F.M."/>
            <person name="Grigoriev I.V."/>
            <person name="Hibbett D.S."/>
        </authorList>
    </citation>
    <scope>NUCLEOTIDE SEQUENCE [LARGE SCALE GENOMIC DNA]</scope>
    <source>
        <strain evidence="5 6">TUFC12733</strain>
    </source>
</reference>
<dbReference type="HAMAP" id="MF_00336">
    <property type="entry name" value="BioD"/>
    <property type="match status" value="1"/>
</dbReference>
<dbReference type="Pfam" id="PF00202">
    <property type="entry name" value="Aminotran_3"/>
    <property type="match status" value="2"/>
</dbReference>
<dbReference type="Gene3D" id="3.40.640.10">
    <property type="entry name" value="Type I PLP-dependent aspartate aminotransferase-like (Major domain)"/>
    <property type="match status" value="1"/>
</dbReference>
<dbReference type="OrthoDB" id="425114at2759"/>
<dbReference type="GO" id="GO:0000287">
    <property type="term" value="F:magnesium ion binding"/>
    <property type="evidence" value="ECO:0007669"/>
    <property type="project" value="InterPro"/>
</dbReference>
<evidence type="ECO:0000256" key="2">
    <source>
        <dbReference type="ARBA" id="ARBA00022576"/>
    </source>
</evidence>
<name>A0A167R7M6_CALVF</name>
<dbReference type="PANTHER" id="PTHR42684">
    <property type="entry name" value="ADENOSYLMETHIONINE-8-AMINO-7-OXONONANOATE AMINOTRANSFERASE"/>
    <property type="match status" value="1"/>
</dbReference>
<accession>A0A167R7M6</accession>
<comment type="subcellular location">
    <subcellularLocation>
        <location evidence="1">Mitochondrion</location>
    </subcellularLocation>
</comment>
<sequence length="809" mass="88352">MSLLFRHLRVHAVFGSNTDVGKTILTTALCRAGAEAGERVHYLKPVSTGSAEDADDLHVRRFKGPHREKIETKCLFQYDDPVSPHLAAARKPLVEPPTDAALLRSITNHLSSCARTPGWAWVETAGGVLSPSLSSTPQADTYRPLRLPVLLVGDSRLGGIGATLSAYESLTLRGYEVPLVLLFREEYYRNWEYLERWFEKNGKGTAVAAVPSVPERLDDNEEDRQALESYYSALSSSGEVQAVLSQLDTRHQQRIHELETLGERTMGKVWWPFTQHKNVRSVMGIDSAQGDFYSAYWPEAASGVLPAASKSEEPSLTKASDSILQPVFDGSASWWTQALGHSSHALTLAAAHAAGRYGHVIFPSSAHAPALELAERLLGPSGPGHGWAGRVFWSDDGSTAVEVALKMATRSVQLRQAALSGRKGEQSELGVLGLAGSYHGDTIGAMDASEPSVYSIAVPWYRGRGYWFTPPTVYVKGGHVCIDIPSFETVSPGRTYPFKSLGDIYNVPNRLSSDIANIYRQAIKRIILEELLTRGQRFGALLLEPLLMGAGGMLFVDPLFQRLLIDTVRDHGALLNTTSPADEEEGWKGLPVIFDEVFVGFDRLGVSPSEVLGVKPDIAAYAKILTGGLVPMSVTLASEAIFNKFLGDSTPEALLHGHSYTAHPIGCAVANRTMELIEEVKEGTEWKAAKERWADAKQGDVAWSLWDQASVFRISDMPAVDRAMAMGTVLAIDLRMQGQGYAAKGGSAFLDFMRKVWVSDVDLPFSGIHSRVLGKTLYFMCSLNTAGQTLRAIEKVLERTLAAWGDQKI</sequence>
<evidence type="ECO:0000256" key="3">
    <source>
        <dbReference type="ARBA" id="ARBA00022679"/>
    </source>
</evidence>
<dbReference type="GO" id="GO:0030170">
    <property type="term" value="F:pyridoxal phosphate binding"/>
    <property type="evidence" value="ECO:0007669"/>
    <property type="project" value="InterPro"/>
</dbReference>
<dbReference type="InterPro" id="IPR015421">
    <property type="entry name" value="PyrdxlP-dep_Trfase_major"/>
</dbReference>
<evidence type="ECO:0000256" key="4">
    <source>
        <dbReference type="ARBA" id="ARBA00022898"/>
    </source>
</evidence>
<protein>
    <submittedName>
        <fullName evidence="5">PLP-dependent transferase</fullName>
    </submittedName>
</protein>
<dbReference type="Proteomes" id="UP000076738">
    <property type="component" value="Unassembled WGS sequence"/>
</dbReference>
<dbReference type="GO" id="GO:0005524">
    <property type="term" value="F:ATP binding"/>
    <property type="evidence" value="ECO:0007669"/>
    <property type="project" value="InterPro"/>
</dbReference>
<proteinExistence type="inferred from homology"/>
<evidence type="ECO:0000313" key="5">
    <source>
        <dbReference type="EMBL" id="KZP00642.1"/>
    </source>
</evidence>
<keyword evidence="2" id="KW-0032">Aminotransferase</keyword>
<dbReference type="InterPro" id="IPR015424">
    <property type="entry name" value="PyrdxlP-dep_Trfase"/>
</dbReference>
<dbReference type="UniPathway" id="UPA00078"/>
<dbReference type="CDD" id="cd03109">
    <property type="entry name" value="DTBS"/>
    <property type="match status" value="1"/>
</dbReference>
<dbReference type="PANTHER" id="PTHR42684:SF3">
    <property type="entry name" value="ADENOSYLMETHIONINE-8-AMINO-7-OXONONANOATE AMINOTRANSFERASE"/>
    <property type="match status" value="1"/>
</dbReference>
<dbReference type="InterPro" id="IPR004472">
    <property type="entry name" value="DTB_synth_BioD"/>
</dbReference>